<keyword evidence="1" id="KW-1133">Transmembrane helix</keyword>
<comment type="caution">
    <text evidence="2">The sequence shown here is derived from an EMBL/GenBank/DDBJ whole genome shotgun (WGS) entry which is preliminary data.</text>
</comment>
<feature type="transmembrane region" description="Helical" evidence="1">
    <location>
        <begin position="46"/>
        <end position="64"/>
    </location>
</feature>
<keyword evidence="1" id="KW-0812">Transmembrane</keyword>
<keyword evidence="1" id="KW-0472">Membrane</keyword>
<evidence type="ECO:0000313" key="3">
    <source>
        <dbReference type="Proteomes" id="UP000186455"/>
    </source>
</evidence>
<keyword evidence="3" id="KW-1185">Reference proteome</keyword>
<evidence type="ECO:0000256" key="1">
    <source>
        <dbReference type="SAM" id="Phobius"/>
    </source>
</evidence>
<name>A0A1Q4VEB7_9ACTN</name>
<evidence type="ECO:0000313" key="2">
    <source>
        <dbReference type="EMBL" id="OKH96149.1"/>
    </source>
</evidence>
<dbReference type="AlphaFoldDB" id="A0A1Q4VEB7"/>
<protein>
    <submittedName>
        <fullName evidence="2">Membrane protein</fullName>
    </submittedName>
</protein>
<dbReference type="EMBL" id="LFBV01000001">
    <property type="protein sequence ID" value="OKH96149.1"/>
    <property type="molecule type" value="Genomic_DNA"/>
</dbReference>
<dbReference type="STRING" id="1048205.AB852_05740"/>
<sequence length="82" mass="8931">MSGDRKEDAVRRLLAGGAPVVPTGLCGDAVRRGGRVRGRRRVVRRVLWLLVLGFAVAFVVWASLVRPWSVPPSVTTPPLTGW</sequence>
<accession>A0A1Q4VEB7</accession>
<reference evidence="2 3" key="1">
    <citation type="submission" date="2015-06" db="EMBL/GenBank/DDBJ databases">
        <title>Cloning and characterization of the uncialamcin biosynthetic gene cluster.</title>
        <authorList>
            <person name="Yan X."/>
            <person name="Huang T."/>
            <person name="Ge H."/>
            <person name="Shen B."/>
        </authorList>
    </citation>
    <scope>NUCLEOTIDE SEQUENCE [LARGE SCALE GENOMIC DNA]</scope>
    <source>
        <strain evidence="2 3">DCA2648</strain>
    </source>
</reference>
<gene>
    <name evidence="2" type="ORF">AB852_05740</name>
</gene>
<proteinExistence type="predicted"/>
<organism evidence="2 3">
    <name type="scientific">Streptomyces uncialis</name>
    <dbReference type="NCBI Taxonomy" id="1048205"/>
    <lineage>
        <taxon>Bacteria</taxon>
        <taxon>Bacillati</taxon>
        <taxon>Actinomycetota</taxon>
        <taxon>Actinomycetes</taxon>
        <taxon>Kitasatosporales</taxon>
        <taxon>Streptomycetaceae</taxon>
        <taxon>Streptomyces</taxon>
    </lineage>
</organism>
<dbReference type="Proteomes" id="UP000186455">
    <property type="component" value="Unassembled WGS sequence"/>
</dbReference>